<evidence type="ECO:0000256" key="1">
    <source>
        <dbReference type="SAM" id="Phobius"/>
    </source>
</evidence>
<sequence>MIFWAIYIVLYLWLNQRWLPQPLILPAEVYKVVSKYRIFCSTFLLVACLEIKSKRLQIMHNYTAEKKVGVTHYFSFLKAMAATISYWQERKRKTLDRPTIYAWLYVVIGMIPFFGTATCQT</sequence>
<organism evidence="2 3">
    <name type="scientific">Populus trichocarpa</name>
    <name type="common">Western balsam poplar</name>
    <name type="synonym">Populus balsamifera subsp. trichocarpa</name>
    <dbReference type="NCBI Taxonomy" id="3694"/>
    <lineage>
        <taxon>Eukaryota</taxon>
        <taxon>Viridiplantae</taxon>
        <taxon>Streptophyta</taxon>
        <taxon>Embryophyta</taxon>
        <taxon>Tracheophyta</taxon>
        <taxon>Spermatophyta</taxon>
        <taxon>Magnoliopsida</taxon>
        <taxon>eudicotyledons</taxon>
        <taxon>Gunneridae</taxon>
        <taxon>Pentapetalae</taxon>
        <taxon>rosids</taxon>
        <taxon>fabids</taxon>
        <taxon>Malpighiales</taxon>
        <taxon>Salicaceae</taxon>
        <taxon>Saliceae</taxon>
        <taxon>Populus</taxon>
    </lineage>
</organism>
<dbReference type="Proteomes" id="UP000006729">
    <property type="component" value="Chromosome 5"/>
</dbReference>
<evidence type="ECO:0000313" key="2">
    <source>
        <dbReference type="EMBL" id="RQO91060.1"/>
    </source>
</evidence>
<accession>A0A3N7F789</accession>
<keyword evidence="1" id="KW-0472">Membrane</keyword>
<dbReference type="STRING" id="3694.A0A3N7F789"/>
<dbReference type="InParanoid" id="A0A3N7F789"/>
<reference evidence="2 3" key="1">
    <citation type="journal article" date="2006" name="Science">
        <title>The genome of black cottonwood, Populus trichocarpa (Torr. &amp; Gray).</title>
        <authorList>
            <person name="Tuskan G.A."/>
            <person name="Difazio S."/>
            <person name="Jansson S."/>
            <person name="Bohlmann J."/>
            <person name="Grigoriev I."/>
            <person name="Hellsten U."/>
            <person name="Putnam N."/>
            <person name="Ralph S."/>
            <person name="Rombauts S."/>
            <person name="Salamov A."/>
            <person name="Schein J."/>
            <person name="Sterck L."/>
            <person name="Aerts A."/>
            <person name="Bhalerao R.R."/>
            <person name="Bhalerao R.P."/>
            <person name="Blaudez D."/>
            <person name="Boerjan W."/>
            <person name="Brun A."/>
            <person name="Brunner A."/>
            <person name="Busov V."/>
            <person name="Campbell M."/>
            <person name="Carlson J."/>
            <person name="Chalot M."/>
            <person name="Chapman J."/>
            <person name="Chen G.L."/>
            <person name="Cooper D."/>
            <person name="Coutinho P.M."/>
            <person name="Couturier J."/>
            <person name="Covert S."/>
            <person name="Cronk Q."/>
            <person name="Cunningham R."/>
            <person name="Davis J."/>
            <person name="Degroeve S."/>
            <person name="Dejardin A."/>
            <person name="Depamphilis C."/>
            <person name="Detter J."/>
            <person name="Dirks B."/>
            <person name="Dubchak I."/>
            <person name="Duplessis S."/>
            <person name="Ehlting J."/>
            <person name="Ellis B."/>
            <person name="Gendler K."/>
            <person name="Goodstein D."/>
            <person name="Gribskov M."/>
            <person name="Grimwood J."/>
            <person name="Groover A."/>
            <person name="Gunter L."/>
            <person name="Hamberger B."/>
            <person name="Heinze B."/>
            <person name="Helariutta Y."/>
            <person name="Henrissat B."/>
            <person name="Holligan D."/>
            <person name="Holt R."/>
            <person name="Huang W."/>
            <person name="Islam-Faridi N."/>
            <person name="Jones S."/>
            <person name="Jones-Rhoades M."/>
            <person name="Jorgensen R."/>
            <person name="Joshi C."/>
            <person name="Kangasjarvi J."/>
            <person name="Karlsson J."/>
            <person name="Kelleher C."/>
            <person name="Kirkpatrick R."/>
            <person name="Kirst M."/>
            <person name="Kohler A."/>
            <person name="Kalluri U."/>
            <person name="Larimer F."/>
            <person name="Leebens-Mack J."/>
            <person name="Leple J.C."/>
            <person name="Locascio P."/>
            <person name="Lou Y."/>
            <person name="Lucas S."/>
            <person name="Martin F."/>
            <person name="Montanini B."/>
            <person name="Napoli C."/>
            <person name="Nelson D.R."/>
            <person name="Nelson C."/>
            <person name="Nieminen K."/>
            <person name="Nilsson O."/>
            <person name="Pereda V."/>
            <person name="Peter G."/>
            <person name="Philippe R."/>
            <person name="Pilate G."/>
            <person name="Poliakov A."/>
            <person name="Razumovskaya J."/>
            <person name="Richardson P."/>
            <person name="Rinaldi C."/>
            <person name="Ritland K."/>
            <person name="Rouze P."/>
            <person name="Ryaboy D."/>
            <person name="Schmutz J."/>
            <person name="Schrader J."/>
            <person name="Segerman B."/>
            <person name="Shin H."/>
            <person name="Siddiqui A."/>
            <person name="Sterky F."/>
            <person name="Terry A."/>
            <person name="Tsai C.J."/>
            <person name="Uberbacher E."/>
            <person name="Unneberg P."/>
            <person name="Vahala J."/>
            <person name="Wall K."/>
            <person name="Wessler S."/>
            <person name="Yang G."/>
            <person name="Yin T."/>
            <person name="Douglas C."/>
            <person name="Marra M."/>
            <person name="Sandberg G."/>
            <person name="Van de Peer Y."/>
            <person name="Rokhsar D."/>
        </authorList>
    </citation>
    <scope>NUCLEOTIDE SEQUENCE [LARGE SCALE GENOMIC DNA]</scope>
    <source>
        <strain evidence="3">cv. Nisqually</strain>
    </source>
</reference>
<keyword evidence="1" id="KW-1133">Transmembrane helix</keyword>
<dbReference type="AlphaFoldDB" id="A0A3N7F789"/>
<gene>
    <name evidence="2" type="ORF">POPTR_005G256401</name>
</gene>
<dbReference type="EMBL" id="CM009294">
    <property type="protein sequence ID" value="RQO91060.1"/>
    <property type="molecule type" value="Genomic_DNA"/>
</dbReference>
<keyword evidence="3" id="KW-1185">Reference proteome</keyword>
<feature type="transmembrane region" description="Helical" evidence="1">
    <location>
        <begin position="100"/>
        <end position="119"/>
    </location>
</feature>
<name>A0A3N7F789_POPTR</name>
<keyword evidence="1" id="KW-0812">Transmembrane</keyword>
<evidence type="ECO:0000313" key="3">
    <source>
        <dbReference type="Proteomes" id="UP000006729"/>
    </source>
</evidence>
<proteinExistence type="predicted"/>
<protein>
    <submittedName>
        <fullName evidence="2">Uncharacterized protein</fullName>
    </submittedName>
</protein>